<organism evidence="2 3">
    <name type="scientific">Akkermansia biwaensis</name>
    <dbReference type="NCBI Taxonomy" id="2946555"/>
    <lineage>
        <taxon>Bacteria</taxon>
        <taxon>Pseudomonadati</taxon>
        <taxon>Verrucomicrobiota</taxon>
        <taxon>Verrucomicrobiia</taxon>
        <taxon>Verrucomicrobiales</taxon>
        <taxon>Akkermansiaceae</taxon>
        <taxon>Akkermansia</taxon>
    </lineage>
</organism>
<accession>A0ABM7ZH98</accession>
<reference evidence="2" key="1">
    <citation type="submission" date="2022-06" db="EMBL/GenBank/DDBJ databases">
        <title>Akkermansia biwalacus sp. nov., an anaerobic mucin-degrading bacterium isolated from human intestine.</title>
        <authorList>
            <person name="Kobayashi Y."/>
            <person name="Inoue S."/>
            <person name="Kawahara T."/>
            <person name="Kohda N."/>
        </authorList>
    </citation>
    <scope>NUCLEOTIDE SEQUENCE</scope>
    <source>
        <strain evidence="2">WON2089</strain>
    </source>
</reference>
<gene>
    <name evidence="2" type="ORF">Abiwalacus_16900</name>
</gene>
<feature type="transmembrane region" description="Helical" evidence="1">
    <location>
        <begin position="49"/>
        <end position="70"/>
    </location>
</feature>
<name>A0ABM7ZH98_9BACT</name>
<keyword evidence="1" id="KW-0812">Transmembrane</keyword>
<dbReference type="Proteomes" id="UP001062263">
    <property type="component" value="Chromosome"/>
</dbReference>
<dbReference type="RefSeq" id="WP_215436877.1">
    <property type="nucleotide sequence ID" value="NZ_AP025943.1"/>
</dbReference>
<evidence type="ECO:0000313" key="3">
    <source>
        <dbReference type="Proteomes" id="UP001062263"/>
    </source>
</evidence>
<keyword evidence="1" id="KW-0472">Membrane</keyword>
<keyword evidence="1" id="KW-1133">Transmembrane helix</keyword>
<feature type="transmembrane region" description="Helical" evidence="1">
    <location>
        <begin position="23"/>
        <end position="42"/>
    </location>
</feature>
<protein>
    <submittedName>
        <fullName evidence="2">Uncharacterized protein</fullName>
    </submittedName>
</protein>
<evidence type="ECO:0000313" key="2">
    <source>
        <dbReference type="EMBL" id="BDL44116.1"/>
    </source>
</evidence>
<evidence type="ECO:0000256" key="1">
    <source>
        <dbReference type="SAM" id="Phobius"/>
    </source>
</evidence>
<dbReference type="EMBL" id="AP025943">
    <property type="protein sequence ID" value="BDL44116.1"/>
    <property type="molecule type" value="Genomic_DNA"/>
</dbReference>
<sequence length="218" mass="24480">MWNDLCHGLSILSAAFAIACRSWGFWMSVGGVAGLAAVYVWWRRRMVLWAFFLALLFPLAVVGIVCYKLMDRDSFLCVAQPEAKSLAGVYAVESTPRERWFSRPAELNRFFQVSSSTIQLYEDGSCEVSSFPRRESWGWWISQAENRDDLSVLEEDLVSTYRGTWSLTQNGGYYAVSISCPSGNGYTLYLGGENAQCLVMPVNPSNPMEAVTFEKVGR</sequence>
<keyword evidence="3" id="KW-1185">Reference proteome</keyword>
<proteinExistence type="predicted"/>